<dbReference type="EMBL" id="NJHN03000065">
    <property type="protein sequence ID" value="KAH9418169.1"/>
    <property type="molecule type" value="Genomic_DNA"/>
</dbReference>
<reference evidence="5 6" key="1">
    <citation type="journal article" date="2018" name="J. Allergy Clin. Immunol.">
        <title>High-quality assembly of Dermatophagoides pteronyssinus genome and transcriptome reveals a wide range of novel allergens.</title>
        <authorList>
            <person name="Liu X.Y."/>
            <person name="Yang K.Y."/>
            <person name="Wang M.Q."/>
            <person name="Kwok J.S."/>
            <person name="Zeng X."/>
            <person name="Yang Z."/>
            <person name="Xiao X.J."/>
            <person name="Lau C.P."/>
            <person name="Li Y."/>
            <person name="Huang Z.M."/>
            <person name="Ba J.G."/>
            <person name="Yim A.K."/>
            <person name="Ouyang C.Y."/>
            <person name="Ngai S.M."/>
            <person name="Chan T.F."/>
            <person name="Leung E.L."/>
            <person name="Liu L."/>
            <person name="Liu Z.G."/>
            <person name="Tsui S.K."/>
        </authorList>
    </citation>
    <scope>NUCLEOTIDE SEQUENCE [LARGE SCALE GENOMIC DNA]</scope>
    <source>
        <strain evidence="5">Derp</strain>
    </source>
</reference>
<reference evidence="5 6" key="2">
    <citation type="journal article" date="2022" name="Mol. Biol. Evol.">
        <title>Comparative Genomics Reveals Insights into the Divergent Evolution of Astigmatic Mites and Household Pest Adaptations.</title>
        <authorList>
            <person name="Xiong Q."/>
            <person name="Wan A.T."/>
            <person name="Liu X."/>
            <person name="Fung C.S."/>
            <person name="Xiao X."/>
            <person name="Malainual N."/>
            <person name="Hou J."/>
            <person name="Wang L."/>
            <person name="Wang M."/>
            <person name="Yang K.Y."/>
            <person name="Cui Y."/>
            <person name="Leung E.L."/>
            <person name="Nong W."/>
            <person name="Shin S.K."/>
            <person name="Au S.W."/>
            <person name="Jeong K.Y."/>
            <person name="Chew F.T."/>
            <person name="Hui J.H."/>
            <person name="Leung T.F."/>
            <person name="Tungtrongchitr A."/>
            <person name="Zhong N."/>
            <person name="Liu Z."/>
            <person name="Tsui S.K."/>
        </authorList>
    </citation>
    <scope>NUCLEOTIDE SEQUENCE [LARGE SCALE GENOMIC DNA]</scope>
    <source>
        <strain evidence="5">Derp</strain>
    </source>
</reference>
<keyword evidence="2" id="KW-0904">Protein phosphatase</keyword>
<accession>A0ABQ8J6F0</accession>
<dbReference type="InterPro" id="IPR042165">
    <property type="entry name" value="PTPMT1"/>
</dbReference>
<organism evidence="5 6">
    <name type="scientific">Dermatophagoides pteronyssinus</name>
    <name type="common">European house dust mite</name>
    <dbReference type="NCBI Taxonomy" id="6956"/>
    <lineage>
        <taxon>Eukaryota</taxon>
        <taxon>Metazoa</taxon>
        <taxon>Ecdysozoa</taxon>
        <taxon>Arthropoda</taxon>
        <taxon>Chelicerata</taxon>
        <taxon>Arachnida</taxon>
        <taxon>Acari</taxon>
        <taxon>Acariformes</taxon>
        <taxon>Sarcoptiformes</taxon>
        <taxon>Astigmata</taxon>
        <taxon>Psoroptidia</taxon>
        <taxon>Analgoidea</taxon>
        <taxon>Pyroglyphidae</taxon>
        <taxon>Dermatophagoidinae</taxon>
        <taxon>Dermatophagoides</taxon>
    </lineage>
</organism>
<evidence type="ECO:0000256" key="1">
    <source>
        <dbReference type="ARBA" id="ARBA00022801"/>
    </source>
</evidence>
<dbReference type="Pfam" id="PF00782">
    <property type="entry name" value="DSPc"/>
    <property type="match status" value="1"/>
</dbReference>
<sequence length="248" mass="29137">MSLFAKITFLPSLSYNLLRNRWSSWNWYDRIDNRVILGALPFHGSITNQLYIGENVRSVISMNENFELLFAVTNQQEWKLLNVDYLQLNTADIFHAPTLKQLIDGVEFILTMSATNDNNRHSNPTNFKSEFSERKLQKILYDRQPLLVNWPIKNNGRIIDIIDNNDKKITNIPSSSTSTTYVHCKAGRTRSATLVACYLMKQYNLTPMESVEELQKYRRQILLHQKQLKALDQFYQYLLEMKKQIDFC</sequence>
<dbReference type="SMART" id="SM00195">
    <property type="entry name" value="DSPc"/>
    <property type="match status" value="1"/>
</dbReference>
<dbReference type="InterPro" id="IPR000340">
    <property type="entry name" value="Dual-sp_phosphatase_cat-dom"/>
</dbReference>
<evidence type="ECO:0000313" key="5">
    <source>
        <dbReference type="EMBL" id="KAH9418169.1"/>
    </source>
</evidence>
<evidence type="ECO:0000259" key="3">
    <source>
        <dbReference type="PROSITE" id="PS50054"/>
    </source>
</evidence>
<keyword evidence="6" id="KW-1185">Reference proteome</keyword>
<feature type="domain" description="Tyrosine-protein phosphatase" evidence="3">
    <location>
        <begin position="27"/>
        <end position="240"/>
    </location>
</feature>
<dbReference type="InterPro" id="IPR000387">
    <property type="entry name" value="Tyr_Pase_dom"/>
</dbReference>
<dbReference type="InterPro" id="IPR029021">
    <property type="entry name" value="Prot-tyrosine_phosphatase-like"/>
</dbReference>
<dbReference type="InterPro" id="IPR016130">
    <property type="entry name" value="Tyr_Pase_AS"/>
</dbReference>
<dbReference type="SUPFAM" id="SSF52799">
    <property type="entry name" value="(Phosphotyrosine protein) phosphatases II"/>
    <property type="match status" value="1"/>
</dbReference>
<comment type="caution">
    <text evidence="5">The sequence shown here is derived from an EMBL/GenBank/DDBJ whole genome shotgun (WGS) entry which is preliminary data.</text>
</comment>
<feature type="domain" description="Tyrosine specific protein phosphatases" evidence="4">
    <location>
        <begin position="156"/>
        <end position="229"/>
    </location>
</feature>
<dbReference type="PROSITE" id="PS00383">
    <property type="entry name" value="TYR_PHOSPHATASE_1"/>
    <property type="match status" value="1"/>
</dbReference>
<dbReference type="PANTHER" id="PTHR46712">
    <property type="entry name" value="PHOSPHATIDYLGLYCEROPHOSPHATASE AND PROTEIN-TYROSINE PHOSPHATASE 1"/>
    <property type="match status" value="1"/>
</dbReference>
<dbReference type="PANTHER" id="PTHR46712:SF1">
    <property type="entry name" value="PHOSPHATIDYLGLYCEROPHOSPHATASE AND PROTEIN-TYROSINE PHOSPHATASE 1"/>
    <property type="match status" value="1"/>
</dbReference>
<dbReference type="PROSITE" id="PS50054">
    <property type="entry name" value="TYR_PHOSPHATASE_DUAL"/>
    <property type="match status" value="1"/>
</dbReference>
<dbReference type="Proteomes" id="UP000887458">
    <property type="component" value="Unassembled WGS sequence"/>
</dbReference>
<dbReference type="InterPro" id="IPR020422">
    <property type="entry name" value="TYR_PHOSPHATASE_DUAL_dom"/>
</dbReference>
<gene>
    <name evidence="5" type="primary">PTPMT1_2</name>
    <name evidence="5" type="ORF">DERP_010722</name>
</gene>
<dbReference type="PROSITE" id="PS50056">
    <property type="entry name" value="TYR_PHOSPHATASE_2"/>
    <property type="match status" value="1"/>
</dbReference>
<proteinExistence type="predicted"/>
<name>A0ABQ8J6F0_DERPT</name>
<evidence type="ECO:0000313" key="6">
    <source>
        <dbReference type="Proteomes" id="UP000887458"/>
    </source>
</evidence>
<protein>
    <submittedName>
        <fullName evidence="5">Phosphatidylglycerophosphatase and protein-tyrosine phosphatase 1</fullName>
    </submittedName>
</protein>
<evidence type="ECO:0000259" key="4">
    <source>
        <dbReference type="PROSITE" id="PS50056"/>
    </source>
</evidence>
<dbReference type="Gene3D" id="3.90.190.10">
    <property type="entry name" value="Protein tyrosine phosphatase superfamily"/>
    <property type="match status" value="1"/>
</dbReference>
<keyword evidence="1" id="KW-0378">Hydrolase</keyword>
<evidence type="ECO:0000256" key="2">
    <source>
        <dbReference type="ARBA" id="ARBA00022912"/>
    </source>
</evidence>